<proteinExistence type="predicted"/>
<gene>
    <name evidence="2" type="ORF">HTZ77_36310</name>
</gene>
<dbReference type="AlphaFoldDB" id="A0A7Y6IEQ4"/>
<dbReference type="InterPro" id="IPR011042">
    <property type="entry name" value="6-blade_b-propeller_TolB-like"/>
</dbReference>
<name>A0A7Y6IEQ4_9ACTN</name>
<evidence type="ECO:0000256" key="1">
    <source>
        <dbReference type="SAM" id="Phobius"/>
    </source>
</evidence>
<dbReference type="RefSeq" id="WP_175594281.1">
    <property type="nucleotide sequence ID" value="NZ_JABWGN010000017.1"/>
</dbReference>
<dbReference type="SUPFAM" id="SSF69304">
    <property type="entry name" value="Tricorn protease N-terminal domain"/>
    <property type="match status" value="1"/>
</dbReference>
<evidence type="ECO:0000313" key="3">
    <source>
        <dbReference type="Proteomes" id="UP000586042"/>
    </source>
</evidence>
<keyword evidence="1" id="KW-0472">Membrane</keyword>
<keyword evidence="3" id="KW-1185">Reference proteome</keyword>
<dbReference type="Gene3D" id="2.120.10.30">
    <property type="entry name" value="TolB, C-terminal domain"/>
    <property type="match status" value="1"/>
</dbReference>
<dbReference type="Proteomes" id="UP000586042">
    <property type="component" value="Unassembled WGS sequence"/>
</dbReference>
<sequence>MTGVEERLRDALAARAATVRDDGMPPALPVPRATRSGGRWWAPVAVAAAIVVVVAATVVGTRTVAPPVPAARPTPSPGGFAPPVRQVWPGAVHEIPTTAPGGRAFKPDVFVSDRVVVGRGLTRNRPDTIYAYDVDRRHFTRIAPVVAGVDMDNSPVVFGDGYLAWSAIHDGSMEIWAVPVGGGVPRRLASVTAPTSSENKIFGAQNLAISDGMAVWSASDGGVYRVRLNSKGAEWYLVLGSRGFHLVEWPWAGWPRKEWGLDRPVTRPMEHLKNVVTGETRDVRAPSGRTSWNDCGLTWCFNDVEAWRRDGTGLRAFPGRRTTDVLLSGRFVTLHQRDAEGRGAAAVHDIATGRTGLLFTTSTRKGDKAPPTLHLQDGMVWYQTGRGTQVLVDLAHAAR</sequence>
<organism evidence="2 3">
    <name type="scientific">Nonomuraea montanisoli</name>
    <dbReference type="NCBI Taxonomy" id="2741721"/>
    <lineage>
        <taxon>Bacteria</taxon>
        <taxon>Bacillati</taxon>
        <taxon>Actinomycetota</taxon>
        <taxon>Actinomycetes</taxon>
        <taxon>Streptosporangiales</taxon>
        <taxon>Streptosporangiaceae</taxon>
        <taxon>Nonomuraea</taxon>
    </lineage>
</organism>
<keyword evidence="1" id="KW-0812">Transmembrane</keyword>
<reference evidence="2 3" key="1">
    <citation type="submission" date="2020-06" db="EMBL/GenBank/DDBJ databases">
        <title>Nonomuraea sp. SMC257, a novel actinomycete isolated from soil.</title>
        <authorList>
            <person name="Chanama M."/>
        </authorList>
    </citation>
    <scope>NUCLEOTIDE SEQUENCE [LARGE SCALE GENOMIC DNA]</scope>
    <source>
        <strain evidence="2 3">SMC257</strain>
    </source>
</reference>
<protein>
    <recommendedName>
        <fullName evidence="4">WD40 repeat domain-containing protein</fullName>
    </recommendedName>
</protein>
<keyword evidence="1" id="KW-1133">Transmembrane helix</keyword>
<feature type="transmembrane region" description="Helical" evidence="1">
    <location>
        <begin position="40"/>
        <end position="59"/>
    </location>
</feature>
<evidence type="ECO:0008006" key="4">
    <source>
        <dbReference type="Google" id="ProtNLM"/>
    </source>
</evidence>
<evidence type="ECO:0000313" key="2">
    <source>
        <dbReference type="EMBL" id="NUW36832.1"/>
    </source>
</evidence>
<comment type="caution">
    <text evidence="2">The sequence shown here is derived from an EMBL/GenBank/DDBJ whole genome shotgun (WGS) entry which is preliminary data.</text>
</comment>
<accession>A0A7Y6IEQ4</accession>
<dbReference type="EMBL" id="JABWGN010000017">
    <property type="protein sequence ID" value="NUW36832.1"/>
    <property type="molecule type" value="Genomic_DNA"/>
</dbReference>